<dbReference type="InterPro" id="IPR014198">
    <property type="entry name" value="Spore_III_AB"/>
</dbReference>
<accession>A0A6N9Q0F3</accession>
<evidence type="ECO:0000313" key="3">
    <source>
        <dbReference type="EMBL" id="NBI27560.1"/>
    </source>
</evidence>
<sequence length="172" mass="19950">MLNLIGAIFIIFSGTMIGFYQANQYINRPRQIRQMIHALQRLETEIHYGYTPLPDALVKISNVIPNPIGFIFHEINKQLTDHIGATVMIAWQENFQNYWKKTSFKNAEKEMILQVGSTLGISDREDQIKHLRLAISQLQSEEEMAKEEQNRYAKMWRSLGMLIGVLVVIIML</sequence>
<organism evidence="3 4">
    <name type="scientific">Chengkuizengella marina</name>
    <dbReference type="NCBI Taxonomy" id="2507566"/>
    <lineage>
        <taxon>Bacteria</taxon>
        <taxon>Bacillati</taxon>
        <taxon>Bacillota</taxon>
        <taxon>Bacilli</taxon>
        <taxon>Bacillales</taxon>
        <taxon>Paenibacillaceae</taxon>
        <taxon>Chengkuizengella</taxon>
    </lineage>
</organism>
<evidence type="ECO:0000256" key="1">
    <source>
        <dbReference type="SAM" id="Coils"/>
    </source>
</evidence>
<dbReference type="PIRSF" id="PIRSF021435">
    <property type="entry name" value="SpoIIIAB"/>
    <property type="match status" value="1"/>
</dbReference>
<dbReference type="Proteomes" id="UP000448943">
    <property type="component" value="Unassembled WGS sequence"/>
</dbReference>
<dbReference type="NCBIfam" id="TIGR02833">
    <property type="entry name" value="spore_III_AB"/>
    <property type="match status" value="1"/>
</dbReference>
<dbReference type="Pfam" id="PF09548">
    <property type="entry name" value="Spore_III_AB"/>
    <property type="match status" value="1"/>
</dbReference>
<gene>
    <name evidence="3" type="primary">spoIIIAB</name>
    <name evidence="3" type="ORF">ERL59_01075</name>
</gene>
<evidence type="ECO:0000256" key="2">
    <source>
        <dbReference type="SAM" id="Phobius"/>
    </source>
</evidence>
<keyword evidence="2" id="KW-1133">Transmembrane helix</keyword>
<protein>
    <submittedName>
        <fullName evidence="3">Stage III sporulation protein AB</fullName>
    </submittedName>
</protein>
<dbReference type="AlphaFoldDB" id="A0A6N9Q0F3"/>
<keyword evidence="2" id="KW-0812">Transmembrane</keyword>
<comment type="caution">
    <text evidence="3">The sequence shown here is derived from an EMBL/GenBank/DDBJ whole genome shotgun (WGS) entry which is preliminary data.</text>
</comment>
<feature type="transmembrane region" description="Helical" evidence="2">
    <location>
        <begin position="155"/>
        <end position="171"/>
    </location>
</feature>
<name>A0A6N9Q0F3_9BACL</name>
<evidence type="ECO:0000313" key="4">
    <source>
        <dbReference type="Proteomes" id="UP000448943"/>
    </source>
</evidence>
<feature type="transmembrane region" description="Helical" evidence="2">
    <location>
        <begin position="6"/>
        <end position="26"/>
    </location>
</feature>
<keyword evidence="2" id="KW-0472">Membrane</keyword>
<reference evidence="3 4" key="1">
    <citation type="submission" date="2019-01" db="EMBL/GenBank/DDBJ databases">
        <title>Chengkuizengella sp. nov., isolated from deep-sea sediment of East Pacific Ocean.</title>
        <authorList>
            <person name="Yang J."/>
            <person name="Lai Q."/>
            <person name="Shao Z."/>
        </authorList>
    </citation>
    <scope>NUCLEOTIDE SEQUENCE [LARGE SCALE GENOMIC DNA]</scope>
    <source>
        <strain evidence="3 4">YPA3-1-1</strain>
    </source>
</reference>
<keyword evidence="4" id="KW-1185">Reference proteome</keyword>
<keyword evidence="1" id="KW-0175">Coiled coil</keyword>
<dbReference type="RefSeq" id="WP_160643631.1">
    <property type="nucleotide sequence ID" value="NZ_SIJB01000004.1"/>
</dbReference>
<dbReference type="EMBL" id="SIJB01000004">
    <property type="protein sequence ID" value="NBI27560.1"/>
    <property type="molecule type" value="Genomic_DNA"/>
</dbReference>
<feature type="coiled-coil region" evidence="1">
    <location>
        <begin position="121"/>
        <end position="151"/>
    </location>
</feature>
<proteinExistence type="predicted"/>
<dbReference type="OrthoDB" id="1957909at2"/>